<dbReference type="Proteomes" id="UP000061512">
    <property type="component" value="Unassembled WGS sequence"/>
</dbReference>
<feature type="transmembrane region" description="Helical" evidence="1">
    <location>
        <begin position="348"/>
        <end position="368"/>
    </location>
</feature>
<evidence type="ECO:0000256" key="1">
    <source>
        <dbReference type="SAM" id="Phobius"/>
    </source>
</evidence>
<feature type="transmembrane region" description="Helical" evidence="1">
    <location>
        <begin position="28"/>
        <end position="49"/>
    </location>
</feature>
<dbReference type="AlphaFoldDB" id="A0A132ER78"/>
<dbReference type="PANTHER" id="PTHR23028:SF131">
    <property type="entry name" value="BLR2367 PROTEIN"/>
    <property type="match status" value="1"/>
</dbReference>
<gene>
    <name evidence="3" type="ORF">WT57_31910</name>
</gene>
<feature type="transmembrane region" description="Helical" evidence="1">
    <location>
        <begin position="183"/>
        <end position="202"/>
    </location>
</feature>
<dbReference type="Pfam" id="PF01757">
    <property type="entry name" value="Acyl_transf_3"/>
    <property type="match status" value="1"/>
</dbReference>
<feature type="transmembrane region" description="Helical" evidence="1">
    <location>
        <begin position="106"/>
        <end position="126"/>
    </location>
</feature>
<dbReference type="EMBL" id="LPJX01000071">
    <property type="protein sequence ID" value="KWF56760.1"/>
    <property type="molecule type" value="Genomic_DNA"/>
</dbReference>
<comment type="caution">
    <text evidence="3">The sequence shown here is derived from an EMBL/GenBank/DDBJ whole genome shotgun (WGS) entry which is preliminary data.</text>
</comment>
<name>A0A132ER78_9BURK</name>
<feature type="transmembrane region" description="Helical" evidence="1">
    <location>
        <begin position="208"/>
        <end position="231"/>
    </location>
</feature>
<evidence type="ECO:0000313" key="4">
    <source>
        <dbReference type="Proteomes" id="UP000061512"/>
    </source>
</evidence>
<evidence type="ECO:0000259" key="2">
    <source>
        <dbReference type="Pfam" id="PF01757"/>
    </source>
</evidence>
<feature type="transmembrane region" description="Helical" evidence="1">
    <location>
        <begin position="312"/>
        <end position="336"/>
    </location>
</feature>
<protein>
    <recommendedName>
        <fullName evidence="2">Acyltransferase 3 domain-containing protein</fullName>
    </recommendedName>
</protein>
<feature type="transmembrane region" description="Helical" evidence="1">
    <location>
        <begin position="243"/>
        <end position="263"/>
    </location>
</feature>
<accession>A0A132ER78</accession>
<feature type="transmembrane region" description="Helical" evidence="1">
    <location>
        <begin position="283"/>
        <end position="300"/>
    </location>
</feature>
<proteinExistence type="predicted"/>
<organism evidence="3 4">
    <name type="scientific">Burkholderia pseudomultivorans</name>
    <dbReference type="NCBI Taxonomy" id="1207504"/>
    <lineage>
        <taxon>Bacteria</taxon>
        <taxon>Pseudomonadati</taxon>
        <taxon>Pseudomonadota</taxon>
        <taxon>Betaproteobacteria</taxon>
        <taxon>Burkholderiales</taxon>
        <taxon>Burkholderiaceae</taxon>
        <taxon>Burkholderia</taxon>
        <taxon>Burkholderia cepacia complex</taxon>
    </lineage>
</organism>
<evidence type="ECO:0000313" key="3">
    <source>
        <dbReference type="EMBL" id="KWF56760.1"/>
    </source>
</evidence>
<feature type="transmembrane region" description="Helical" evidence="1">
    <location>
        <begin position="61"/>
        <end position="81"/>
    </location>
</feature>
<sequence>MNGGNPMKSDSNGGSSRGAHAHLHSIQILRAVAAFLVAFWHFAAAMTTYHHASAWINTRNFAAIGNAGVDLFFVISGFIIFHTHRHDRAGGAAAGRFLRRRALRIYPLYWLWTTALVAMWGMHAVLKTHHPTLHYLICSYLLWPAPNQDGVWRPFLEQGWTLGYEFYFYVAFAAAIALGLRRLLLPFLAGVFLTIGLASYLLDAPTSVTTLTCAQLIVEFLLGIVAAMAYAHVRAGWTRAATLRTGVLLAGAGVLGLFGAALAGADGVGNPPMELFVGHAPRALLYGGPAFMLVLGAVLIDSVRPVGLRGLVFLGDASYSIYLTHGFVVAGIATALKHGAGQQIDADWIVAGGIALAAALGAGAYRLVERPVLAFFAKVLATGRPRRAGAVEA</sequence>
<reference evidence="3 4" key="1">
    <citation type="submission" date="2015-11" db="EMBL/GenBank/DDBJ databases">
        <title>Expanding the genomic diversity of Burkholderia species for the development of highly accurate diagnostics.</title>
        <authorList>
            <person name="Sahl J."/>
            <person name="Keim P."/>
            <person name="Wagner D."/>
        </authorList>
    </citation>
    <scope>NUCLEOTIDE SEQUENCE [LARGE SCALE GENOMIC DNA]</scope>
    <source>
        <strain evidence="3 4">MSMB574WGS</strain>
    </source>
</reference>
<dbReference type="GO" id="GO:0000271">
    <property type="term" value="P:polysaccharide biosynthetic process"/>
    <property type="evidence" value="ECO:0007669"/>
    <property type="project" value="TreeGrafter"/>
</dbReference>
<feature type="transmembrane region" description="Helical" evidence="1">
    <location>
        <begin position="159"/>
        <end position="178"/>
    </location>
</feature>
<dbReference type="InterPro" id="IPR050879">
    <property type="entry name" value="Acyltransferase_3"/>
</dbReference>
<dbReference type="PANTHER" id="PTHR23028">
    <property type="entry name" value="ACETYLTRANSFERASE"/>
    <property type="match status" value="1"/>
</dbReference>
<keyword evidence="1" id="KW-0812">Transmembrane</keyword>
<dbReference type="InterPro" id="IPR002656">
    <property type="entry name" value="Acyl_transf_3_dom"/>
</dbReference>
<keyword evidence="1" id="KW-1133">Transmembrane helix</keyword>
<feature type="domain" description="Acyltransferase 3" evidence="2">
    <location>
        <begin position="24"/>
        <end position="360"/>
    </location>
</feature>
<keyword evidence="1" id="KW-0472">Membrane</keyword>
<dbReference type="GO" id="GO:0016747">
    <property type="term" value="F:acyltransferase activity, transferring groups other than amino-acyl groups"/>
    <property type="evidence" value="ECO:0007669"/>
    <property type="project" value="InterPro"/>
</dbReference>
<dbReference type="GO" id="GO:0016020">
    <property type="term" value="C:membrane"/>
    <property type="evidence" value="ECO:0007669"/>
    <property type="project" value="TreeGrafter"/>
</dbReference>